<keyword evidence="3" id="KW-0597">Phosphoprotein</keyword>
<keyword evidence="4" id="KW-0808">Transferase</keyword>
<sequence length="282" mass="31901">MSYKQIKWLIMAVPTLTIGLWEYIRHNVLTSYISMGLGNWLAPLLVFLVTVAFLLKLFDILEDAQEQLEAERAEKAVLEEREKLARELHDGISQSLFLLSVKMDKLEREQPAVKETGTYHQLRRTIRKVYEDVRQSIANLKVQATPEELPWRQSLEGLLREFTENTGVDAELSWKLEEEHLTPKEKVELLACIREGMMNVQKHAKASKAWLNAGMSDYGGWECTVTDDGQGFGSGSPGVIQSAASNFGLGIIEERCASMGWACGLERTEGRTTLWIRKEGKG</sequence>
<keyword evidence="9" id="KW-0175">Coiled coil</keyword>
<evidence type="ECO:0000256" key="4">
    <source>
        <dbReference type="ARBA" id="ARBA00022679"/>
    </source>
</evidence>
<evidence type="ECO:0000256" key="5">
    <source>
        <dbReference type="ARBA" id="ARBA00022741"/>
    </source>
</evidence>
<protein>
    <recommendedName>
        <fullName evidence="2">histidine kinase</fullName>
        <ecNumber evidence="2">2.7.13.3</ecNumber>
    </recommendedName>
</protein>
<dbReference type="InterPro" id="IPR011712">
    <property type="entry name" value="Sig_transdc_His_kin_sub3_dim/P"/>
</dbReference>
<evidence type="ECO:0000256" key="10">
    <source>
        <dbReference type="SAM" id="Phobius"/>
    </source>
</evidence>
<keyword evidence="6 12" id="KW-0418">Kinase</keyword>
<evidence type="ECO:0000256" key="6">
    <source>
        <dbReference type="ARBA" id="ARBA00022777"/>
    </source>
</evidence>
<evidence type="ECO:0000313" key="13">
    <source>
        <dbReference type="Proteomes" id="UP001597541"/>
    </source>
</evidence>
<gene>
    <name evidence="12" type="ORF">ACFSUF_00485</name>
</gene>
<dbReference type="Gene3D" id="3.30.565.10">
    <property type="entry name" value="Histidine kinase-like ATPase, C-terminal domain"/>
    <property type="match status" value="1"/>
</dbReference>
<dbReference type="PANTHER" id="PTHR24421">
    <property type="entry name" value="NITRATE/NITRITE SENSOR PROTEIN NARX-RELATED"/>
    <property type="match status" value="1"/>
</dbReference>
<dbReference type="Gene3D" id="1.20.5.1930">
    <property type="match status" value="1"/>
</dbReference>
<keyword evidence="7" id="KW-0067">ATP-binding</keyword>
<feature type="coiled-coil region" evidence="9">
    <location>
        <begin position="51"/>
        <end position="90"/>
    </location>
</feature>
<dbReference type="Pfam" id="PF07730">
    <property type="entry name" value="HisKA_3"/>
    <property type="match status" value="1"/>
</dbReference>
<keyword evidence="10" id="KW-0472">Membrane</keyword>
<proteinExistence type="predicted"/>
<keyword evidence="10" id="KW-0812">Transmembrane</keyword>
<feature type="transmembrane region" description="Helical" evidence="10">
    <location>
        <begin position="36"/>
        <end position="58"/>
    </location>
</feature>
<dbReference type="InterPro" id="IPR050482">
    <property type="entry name" value="Sensor_HK_TwoCompSys"/>
</dbReference>
<accession>A0ABW5P7L2</accession>
<keyword evidence="10" id="KW-1133">Transmembrane helix</keyword>
<dbReference type="GO" id="GO:0016301">
    <property type="term" value="F:kinase activity"/>
    <property type="evidence" value="ECO:0007669"/>
    <property type="project" value="UniProtKB-KW"/>
</dbReference>
<evidence type="ECO:0000256" key="9">
    <source>
        <dbReference type="SAM" id="Coils"/>
    </source>
</evidence>
<reference evidence="13" key="1">
    <citation type="journal article" date="2019" name="Int. J. Syst. Evol. Microbiol.">
        <title>The Global Catalogue of Microorganisms (GCM) 10K type strain sequencing project: providing services to taxonomists for standard genome sequencing and annotation.</title>
        <authorList>
            <consortium name="The Broad Institute Genomics Platform"/>
            <consortium name="The Broad Institute Genome Sequencing Center for Infectious Disease"/>
            <person name="Wu L."/>
            <person name="Ma J."/>
        </authorList>
    </citation>
    <scope>NUCLEOTIDE SEQUENCE [LARGE SCALE GENOMIC DNA]</scope>
    <source>
        <strain evidence="13">KCTC 3950</strain>
    </source>
</reference>
<keyword evidence="8" id="KW-0902">Two-component regulatory system</keyword>
<dbReference type="EC" id="2.7.13.3" evidence="2"/>
<evidence type="ECO:0000259" key="11">
    <source>
        <dbReference type="Pfam" id="PF07730"/>
    </source>
</evidence>
<comment type="catalytic activity">
    <reaction evidence="1">
        <text>ATP + protein L-histidine = ADP + protein N-phospho-L-histidine.</text>
        <dbReference type="EC" id="2.7.13.3"/>
    </reaction>
</comment>
<dbReference type="InterPro" id="IPR036890">
    <property type="entry name" value="HATPase_C_sf"/>
</dbReference>
<evidence type="ECO:0000256" key="3">
    <source>
        <dbReference type="ARBA" id="ARBA00022553"/>
    </source>
</evidence>
<dbReference type="PANTHER" id="PTHR24421:SF10">
    <property type="entry name" value="NITRATE_NITRITE SENSOR PROTEIN NARQ"/>
    <property type="match status" value="1"/>
</dbReference>
<evidence type="ECO:0000256" key="7">
    <source>
        <dbReference type="ARBA" id="ARBA00022840"/>
    </source>
</evidence>
<dbReference type="EMBL" id="JBHUME010000002">
    <property type="protein sequence ID" value="MFD2610893.1"/>
    <property type="molecule type" value="Genomic_DNA"/>
</dbReference>
<evidence type="ECO:0000256" key="2">
    <source>
        <dbReference type="ARBA" id="ARBA00012438"/>
    </source>
</evidence>
<dbReference type="SUPFAM" id="SSF55874">
    <property type="entry name" value="ATPase domain of HSP90 chaperone/DNA topoisomerase II/histidine kinase"/>
    <property type="match status" value="1"/>
</dbReference>
<comment type="caution">
    <text evidence="12">The sequence shown here is derived from an EMBL/GenBank/DDBJ whole genome shotgun (WGS) entry which is preliminary data.</text>
</comment>
<dbReference type="RefSeq" id="WP_377599045.1">
    <property type="nucleotide sequence ID" value="NZ_JBHUME010000002.1"/>
</dbReference>
<keyword evidence="13" id="KW-1185">Reference proteome</keyword>
<evidence type="ECO:0000313" key="12">
    <source>
        <dbReference type="EMBL" id="MFD2610893.1"/>
    </source>
</evidence>
<organism evidence="12 13">
    <name type="scientific">Paenibacillus gansuensis</name>
    <dbReference type="NCBI Taxonomy" id="306542"/>
    <lineage>
        <taxon>Bacteria</taxon>
        <taxon>Bacillati</taxon>
        <taxon>Bacillota</taxon>
        <taxon>Bacilli</taxon>
        <taxon>Bacillales</taxon>
        <taxon>Paenibacillaceae</taxon>
        <taxon>Paenibacillus</taxon>
    </lineage>
</organism>
<name>A0ABW5P7L2_9BACL</name>
<evidence type="ECO:0000256" key="8">
    <source>
        <dbReference type="ARBA" id="ARBA00023012"/>
    </source>
</evidence>
<keyword evidence="5" id="KW-0547">Nucleotide-binding</keyword>
<feature type="domain" description="Signal transduction histidine kinase subgroup 3 dimerisation and phosphoacceptor" evidence="11">
    <location>
        <begin position="80"/>
        <end position="141"/>
    </location>
</feature>
<evidence type="ECO:0000256" key="1">
    <source>
        <dbReference type="ARBA" id="ARBA00000085"/>
    </source>
</evidence>
<dbReference type="Proteomes" id="UP001597541">
    <property type="component" value="Unassembled WGS sequence"/>
</dbReference>